<accession>A0A914XQL9</accession>
<dbReference type="WBParaSite" id="PSAMB.scaffold906size38830.g9574.t1">
    <property type="protein sequence ID" value="PSAMB.scaffold906size38830.g9574.t1"/>
    <property type="gene ID" value="PSAMB.scaffold906size38830.g9574"/>
</dbReference>
<keyword evidence="1" id="KW-1185">Reference proteome</keyword>
<dbReference type="Proteomes" id="UP000887566">
    <property type="component" value="Unplaced"/>
</dbReference>
<dbReference type="AlphaFoldDB" id="A0A914XQL9"/>
<name>A0A914XQL9_9BILA</name>
<sequence>MLVCAAVSSNERTRGDRPQLKPVDVATTVGVGRFATYRKRHRAQSTAWASNVKLMRAANKCMGESRGRGVDCPEGVRRAMDEARTSNGTFIGFCWSSSGSSVRAPAVERRRARAALSVRRQLSQYRSL</sequence>
<reference evidence="2" key="1">
    <citation type="submission" date="2022-11" db="UniProtKB">
        <authorList>
            <consortium name="WormBaseParasite"/>
        </authorList>
    </citation>
    <scope>IDENTIFICATION</scope>
</reference>
<evidence type="ECO:0000313" key="2">
    <source>
        <dbReference type="WBParaSite" id="PSAMB.scaffold906size38830.g9574.t1"/>
    </source>
</evidence>
<organism evidence="1 2">
    <name type="scientific">Plectus sambesii</name>
    <dbReference type="NCBI Taxonomy" id="2011161"/>
    <lineage>
        <taxon>Eukaryota</taxon>
        <taxon>Metazoa</taxon>
        <taxon>Ecdysozoa</taxon>
        <taxon>Nematoda</taxon>
        <taxon>Chromadorea</taxon>
        <taxon>Plectida</taxon>
        <taxon>Plectina</taxon>
        <taxon>Plectoidea</taxon>
        <taxon>Plectidae</taxon>
        <taxon>Plectus</taxon>
    </lineage>
</organism>
<proteinExistence type="predicted"/>
<protein>
    <submittedName>
        <fullName evidence="2">Uncharacterized protein</fullName>
    </submittedName>
</protein>
<evidence type="ECO:0000313" key="1">
    <source>
        <dbReference type="Proteomes" id="UP000887566"/>
    </source>
</evidence>